<dbReference type="PROSITE" id="PS00583">
    <property type="entry name" value="PFKB_KINASES_1"/>
    <property type="match status" value="1"/>
</dbReference>
<keyword evidence="6 11" id="KW-0418">Kinase</keyword>
<dbReference type="GO" id="GO:0008662">
    <property type="term" value="F:1-phosphofructokinase activity"/>
    <property type="evidence" value="ECO:0007669"/>
    <property type="project" value="UniProtKB-UniRule"/>
</dbReference>
<evidence type="ECO:0000256" key="7">
    <source>
        <dbReference type="ARBA" id="ARBA00022840"/>
    </source>
</evidence>
<dbReference type="GO" id="GO:0005829">
    <property type="term" value="C:cytosol"/>
    <property type="evidence" value="ECO:0007669"/>
    <property type="project" value="TreeGrafter"/>
</dbReference>
<dbReference type="InterPro" id="IPR011611">
    <property type="entry name" value="PfkB_dom"/>
</dbReference>
<dbReference type="Pfam" id="PF00294">
    <property type="entry name" value="PfkB"/>
    <property type="match status" value="1"/>
</dbReference>
<dbReference type="InterPro" id="IPR029056">
    <property type="entry name" value="Ribokinase-like"/>
</dbReference>
<dbReference type="InterPro" id="IPR002173">
    <property type="entry name" value="Carboh/pur_kinase_PfkB_CS"/>
</dbReference>
<accession>A0A967B1Y7</accession>
<comment type="catalytic activity">
    <reaction evidence="9 11">
        <text>beta-D-fructose 1-phosphate + ATP = beta-D-fructose 1,6-bisphosphate + ADP + H(+)</text>
        <dbReference type="Rhea" id="RHEA:14213"/>
        <dbReference type="ChEBI" id="CHEBI:15378"/>
        <dbReference type="ChEBI" id="CHEBI:30616"/>
        <dbReference type="ChEBI" id="CHEBI:32966"/>
        <dbReference type="ChEBI" id="CHEBI:138881"/>
        <dbReference type="ChEBI" id="CHEBI:456216"/>
        <dbReference type="EC" id="2.7.1.56"/>
    </reaction>
</comment>
<feature type="domain" description="Carbohydrate kinase PfkB" evidence="12">
    <location>
        <begin position="12"/>
        <end position="293"/>
    </location>
</feature>
<dbReference type="PANTHER" id="PTHR46566">
    <property type="entry name" value="1-PHOSPHOFRUCTOKINASE-RELATED"/>
    <property type="match status" value="1"/>
</dbReference>
<proteinExistence type="inferred from homology"/>
<evidence type="ECO:0000259" key="12">
    <source>
        <dbReference type="Pfam" id="PF00294"/>
    </source>
</evidence>
<dbReference type="SUPFAM" id="SSF53613">
    <property type="entry name" value="Ribokinase-like"/>
    <property type="match status" value="1"/>
</dbReference>
<dbReference type="NCBIfam" id="TIGR03828">
    <property type="entry name" value="pfkB"/>
    <property type="match status" value="1"/>
</dbReference>
<evidence type="ECO:0000313" key="14">
    <source>
        <dbReference type="Proteomes" id="UP000744769"/>
    </source>
</evidence>
<sequence length="314" mass="31220">MIVTLTPNPSLDRTVTVERLTLGEVHRVTSGRIDPGGKGINVSRALAAQGGDTLAVLPVGGAEGGLLTRLLDEAGVAHRDVAIGGTARMNVAVVEPGGRTTKVNEAGPQMTPAEVDALLAATLDAARGARWVVGCGSLPPGAPTSLYADLVASARSLGVRVAIDSSGAPLPAAVAAGPSLIKPNHEELAELVGHALPRLGDVVAAARELVAGGVELVVVSLGADGAVAVDADSVCWTAATIERPLSTVGAGDCLLAGVLHTLDTGGSLADALTTGVRWGAAAVTLPGSRIPTPRDLAGIEVAAPQAPDAGLLLR</sequence>
<gene>
    <name evidence="13" type="primary">pfkB</name>
    <name evidence="13" type="ORF">G9U51_16315</name>
</gene>
<dbReference type="FunFam" id="3.40.1190.20:FF:000001">
    <property type="entry name" value="Phosphofructokinase"/>
    <property type="match status" value="1"/>
</dbReference>
<evidence type="ECO:0000256" key="11">
    <source>
        <dbReference type="RuleBase" id="RU369061"/>
    </source>
</evidence>
<protein>
    <recommendedName>
        <fullName evidence="3 11">1-phosphofructokinase</fullName>
        <shortName evidence="11">Fru1PK</shortName>
        <ecNumber evidence="2 11">2.7.1.56</ecNumber>
    </recommendedName>
    <alternativeName>
        <fullName evidence="8 11">Fructose 1-phosphate kinase</fullName>
    </alternativeName>
</protein>
<dbReference type="InterPro" id="IPR022463">
    <property type="entry name" value="1-PFruKinase"/>
</dbReference>
<keyword evidence="4 10" id="KW-0808">Transferase</keyword>
<dbReference type="GO" id="GO:0044281">
    <property type="term" value="P:small molecule metabolic process"/>
    <property type="evidence" value="ECO:0007669"/>
    <property type="project" value="UniProtKB-ARBA"/>
</dbReference>
<dbReference type="EC" id="2.7.1.56" evidence="2 11"/>
<dbReference type="InterPro" id="IPR017583">
    <property type="entry name" value="Tagatose/fructose_Pkinase"/>
</dbReference>
<evidence type="ECO:0000256" key="5">
    <source>
        <dbReference type="ARBA" id="ARBA00022741"/>
    </source>
</evidence>
<keyword evidence="14" id="KW-1185">Reference proteome</keyword>
<dbReference type="Gene3D" id="3.40.1190.20">
    <property type="match status" value="1"/>
</dbReference>
<evidence type="ECO:0000256" key="6">
    <source>
        <dbReference type="ARBA" id="ARBA00022777"/>
    </source>
</evidence>
<dbReference type="PANTHER" id="PTHR46566:SF5">
    <property type="entry name" value="1-PHOSPHOFRUCTOKINASE"/>
    <property type="match status" value="1"/>
</dbReference>
<dbReference type="EMBL" id="JAAOIV010000014">
    <property type="protein sequence ID" value="NHN57336.1"/>
    <property type="molecule type" value="Genomic_DNA"/>
</dbReference>
<name>A0A967B1Y7_9MICO</name>
<dbReference type="Proteomes" id="UP000744769">
    <property type="component" value="Unassembled WGS sequence"/>
</dbReference>
<evidence type="ECO:0000256" key="10">
    <source>
        <dbReference type="PIRNR" id="PIRNR000535"/>
    </source>
</evidence>
<evidence type="ECO:0000256" key="1">
    <source>
        <dbReference type="ARBA" id="ARBA00010688"/>
    </source>
</evidence>
<comment type="function">
    <text evidence="11">Catalyzes the ATP-dependent phosphorylation of fructose-l-phosphate to fructose-l,6-bisphosphate.</text>
</comment>
<dbReference type="NCBIfam" id="TIGR03168">
    <property type="entry name" value="1-PFK"/>
    <property type="match status" value="1"/>
</dbReference>
<evidence type="ECO:0000256" key="4">
    <source>
        <dbReference type="ARBA" id="ARBA00022679"/>
    </source>
</evidence>
<evidence type="ECO:0000256" key="9">
    <source>
        <dbReference type="ARBA" id="ARBA00047745"/>
    </source>
</evidence>
<evidence type="ECO:0000256" key="8">
    <source>
        <dbReference type="ARBA" id="ARBA00032802"/>
    </source>
</evidence>
<dbReference type="PIRSF" id="PIRSF000535">
    <property type="entry name" value="1PFK/6PFK/LacC"/>
    <property type="match status" value="1"/>
</dbReference>
<dbReference type="GO" id="GO:0016052">
    <property type="term" value="P:carbohydrate catabolic process"/>
    <property type="evidence" value="ECO:0007669"/>
    <property type="project" value="UniProtKB-ARBA"/>
</dbReference>
<dbReference type="AlphaFoldDB" id="A0A967B1Y7"/>
<organism evidence="13 14">
    <name type="scientific">Metallococcus carri</name>
    <dbReference type="NCBI Taxonomy" id="1656884"/>
    <lineage>
        <taxon>Bacteria</taxon>
        <taxon>Bacillati</taxon>
        <taxon>Actinomycetota</taxon>
        <taxon>Actinomycetes</taxon>
        <taxon>Micrococcales</taxon>
        <taxon>Dermacoccaceae</taxon>
        <taxon>Metallococcus</taxon>
    </lineage>
</organism>
<dbReference type="RefSeq" id="WP_166198540.1">
    <property type="nucleotide sequence ID" value="NZ_JAAOIV010000014.1"/>
</dbReference>
<comment type="similarity">
    <text evidence="1 11">Belongs to the carbohydrate kinase PfkB family.</text>
</comment>
<comment type="caution">
    <text evidence="13">The sequence shown here is derived from an EMBL/GenBank/DDBJ whole genome shotgun (WGS) entry which is preliminary data.</text>
</comment>
<reference evidence="13" key="1">
    <citation type="submission" date="2020-03" db="EMBL/GenBank/DDBJ databases">
        <title>Draft sequencing of Calidifontibacter sp. DB0510.</title>
        <authorList>
            <person name="Kim D.-U."/>
        </authorList>
    </citation>
    <scope>NUCLEOTIDE SEQUENCE</scope>
    <source>
        <strain evidence="13">DB0510</strain>
    </source>
</reference>
<dbReference type="PROSITE" id="PS00584">
    <property type="entry name" value="PFKB_KINASES_2"/>
    <property type="match status" value="1"/>
</dbReference>
<evidence type="ECO:0000256" key="3">
    <source>
        <dbReference type="ARBA" id="ARBA00013596"/>
    </source>
</evidence>
<keyword evidence="5 11" id="KW-0547">Nucleotide-binding</keyword>
<evidence type="ECO:0000256" key="2">
    <source>
        <dbReference type="ARBA" id="ARBA00012131"/>
    </source>
</evidence>
<keyword evidence="7 11" id="KW-0067">ATP-binding</keyword>
<dbReference type="GO" id="GO:0005524">
    <property type="term" value="F:ATP binding"/>
    <property type="evidence" value="ECO:0007669"/>
    <property type="project" value="UniProtKB-UniRule"/>
</dbReference>
<dbReference type="CDD" id="cd01164">
    <property type="entry name" value="FruK_PfkB_like"/>
    <property type="match status" value="1"/>
</dbReference>
<evidence type="ECO:0000313" key="13">
    <source>
        <dbReference type="EMBL" id="NHN57336.1"/>
    </source>
</evidence>